<dbReference type="SUPFAM" id="SSF53955">
    <property type="entry name" value="Lysozyme-like"/>
    <property type="match status" value="1"/>
</dbReference>
<dbReference type="GO" id="GO:0004040">
    <property type="term" value="F:amidase activity"/>
    <property type="evidence" value="ECO:0007669"/>
    <property type="project" value="InterPro"/>
</dbReference>
<evidence type="ECO:0000313" key="3">
    <source>
        <dbReference type="EMBL" id="PZF73819.1"/>
    </source>
</evidence>
<dbReference type="OrthoDB" id="1371721at2"/>
<evidence type="ECO:0000313" key="4">
    <source>
        <dbReference type="Proteomes" id="UP000248745"/>
    </source>
</evidence>
<dbReference type="SMART" id="SM00047">
    <property type="entry name" value="LYZ2"/>
    <property type="match status" value="1"/>
</dbReference>
<evidence type="ECO:0000256" key="1">
    <source>
        <dbReference type="ARBA" id="ARBA00022801"/>
    </source>
</evidence>
<dbReference type="EMBL" id="QKTW01000009">
    <property type="protein sequence ID" value="PZF73819.1"/>
    <property type="molecule type" value="Genomic_DNA"/>
</dbReference>
<keyword evidence="4" id="KW-1185">Reference proteome</keyword>
<dbReference type="Proteomes" id="UP000248745">
    <property type="component" value="Unassembled WGS sequence"/>
</dbReference>
<dbReference type="PANTHER" id="PTHR33308">
    <property type="entry name" value="PEPTIDOGLYCAN HYDROLASE FLGJ"/>
    <property type="match status" value="1"/>
</dbReference>
<dbReference type="InterPro" id="IPR051056">
    <property type="entry name" value="Glycosyl_Hydrolase_73"/>
</dbReference>
<dbReference type="Pfam" id="PF01832">
    <property type="entry name" value="Glucosaminidase"/>
    <property type="match status" value="1"/>
</dbReference>
<gene>
    <name evidence="3" type="ORF">DN068_05610</name>
</gene>
<name>A0A2W2BC76_9BACT</name>
<dbReference type="InterPro" id="IPR002901">
    <property type="entry name" value="MGlyc_endo_b_GlcNAc-like_dom"/>
</dbReference>
<organism evidence="3 4">
    <name type="scientific">Taibaiella soli</name>
    <dbReference type="NCBI Taxonomy" id="1649169"/>
    <lineage>
        <taxon>Bacteria</taxon>
        <taxon>Pseudomonadati</taxon>
        <taxon>Bacteroidota</taxon>
        <taxon>Chitinophagia</taxon>
        <taxon>Chitinophagales</taxon>
        <taxon>Chitinophagaceae</taxon>
        <taxon>Taibaiella</taxon>
    </lineage>
</organism>
<reference evidence="3 4" key="1">
    <citation type="submission" date="2018-06" db="EMBL/GenBank/DDBJ databases">
        <title>Mucibacter soli gen. nov., sp. nov., a new member of the family Chitinophagaceae producing mucin.</title>
        <authorList>
            <person name="Kim M.-K."/>
            <person name="Park S."/>
            <person name="Kim T.-S."/>
            <person name="Joung Y."/>
            <person name="Han J.-H."/>
            <person name="Kim S.B."/>
        </authorList>
    </citation>
    <scope>NUCLEOTIDE SEQUENCE [LARGE SCALE GENOMIC DNA]</scope>
    <source>
        <strain evidence="3 4">R1-15</strain>
    </source>
</reference>
<protein>
    <submittedName>
        <fullName evidence="3">Muramidase</fullName>
    </submittedName>
</protein>
<evidence type="ECO:0000259" key="2">
    <source>
        <dbReference type="SMART" id="SM00047"/>
    </source>
</evidence>
<dbReference type="AlphaFoldDB" id="A0A2W2BC76"/>
<dbReference type="InterPro" id="IPR023346">
    <property type="entry name" value="Lysozyme-like_dom_sf"/>
</dbReference>
<accession>A0A2W2BC76</accession>
<comment type="caution">
    <text evidence="3">The sequence shown here is derived from an EMBL/GenBank/DDBJ whole genome shotgun (WGS) entry which is preliminary data.</text>
</comment>
<dbReference type="PANTHER" id="PTHR33308:SF9">
    <property type="entry name" value="PEPTIDOGLYCAN HYDROLASE FLGJ"/>
    <property type="match status" value="1"/>
</dbReference>
<proteinExistence type="predicted"/>
<dbReference type="Gene3D" id="1.10.530.10">
    <property type="match status" value="1"/>
</dbReference>
<feature type="domain" description="Mannosyl-glycoprotein endo-beta-N-acetylglucosamidase-like" evidence="2">
    <location>
        <begin position="54"/>
        <end position="187"/>
    </location>
</feature>
<sequence length="188" mass="21602">MGPVNKCRIYMMFFETWNVRKAGLYKKNTSGCKVALLVVLVISMLFAGEIKAQGVVYNAQTAAYVKRYKKMAHTYSKRYNIPASVILSVAIVESSSGCADVSKRYHNHFGIVGKNTGRGRKSRYKEYHSTAASYKDFCEVISRKEFYPRLKGSEDHKLWFEEIAKTGYSENPEQWAKRVEDIVLEYHL</sequence>
<keyword evidence="1" id="KW-0378">Hydrolase</keyword>